<sequence>MRCCCLALSLGADLLRWCLDLFWPLLEIDLWYDVDSAVHAEGGDVGLLAFHPHFKCGWHGFDLLETAVLALEKYNACLLILVLSVACLGPMAMTMLSLCRLP</sequence>
<keyword evidence="1" id="KW-0472">Membrane</keyword>
<keyword evidence="4" id="KW-1185">Reference proteome</keyword>
<evidence type="ECO:0000313" key="3">
    <source>
        <dbReference type="EMBL" id="GMH04723.1"/>
    </source>
</evidence>
<dbReference type="Proteomes" id="UP001279734">
    <property type="component" value="Unassembled WGS sequence"/>
</dbReference>
<organism evidence="3 4">
    <name type="scientific">Nepenthes gracilis</name>
    <name type="common">Slender pitcher plant</name>
    <dbReference type="NCBI Taxonomy" id="150966"/>
    <lineage>
        <taxon>Eukaryota</taxon>
        <taxon>Viridiplantae</taxon>
        <taxon>Streptophyta</taxon>
        <taxon>Embryophyta</taxon>
        <taxon>Tracheophyta</taxon>
        <taxon>Spermatophyta</taxon>
        <taxon>Magnoliopsida</taxon>
        <taxon>eudicotyledons</taxon>
        <taxon>Gunneridae</taxon>
        <taxon>Pentapetalae</taxon>
        <taxon>Caryophyllales</taxon>
        <taxon>Nepenthaceae</taxon>
        <taxon>Nepenthes</taxon>
    </lineage>
</organism>
<keyword evidence="2" id="KW-0732">Signal</keyword>
<protein>
    <submittedName>
        <fullName evidence="3">Uncharacterized protein</fullName>
    </submittedName>
</protein>
<accession>A0AAD3XHH5</accession>
<reference evidence="3" key="1">
    <citation type="submission" date="2023-05" db="EMBL/GenBank/DDBJ databases">
        <title>Nepenthes gracilis genome sequencing.</title>
        <authorList>
            <person name="Fukushima K."/>
        </authorList>
    </citation>
    <scope>NUCLEOTIDE SEQUENCE</scope>
    <source>
        <strain evidence="3">SING2019-196</strain>
    </source>
</reference>
<feature type="transmembrane region" description="Helical" evidence="1">
    <location>
        <begin position="78"/>
        <end position="99"/>
    </location>
</feature>
<evidence type="ECO:0000256" key="1">
    <source>
        <dbReference type="SAM" id="Phobius"/>
    </source>
</evidence>
<keyword evidence="1" id="KW-0812">Transmembrane</keyword>
<name>A0AAD3XHH5_NEPGR</name>
<evidence type="ECO:0000256" key="2">
    <source>
        <dbReference type="SAM" id="SignalP"/>
    </source>
</evidence>
<proteinExistence type="predicted"/>
<dbReference type="AlphaFoldDB" id="A0AAD3XHH5"/>
<comment type="caution">
    <text evidence="3">The sequence shown here is derived from an EMBL/GenBank/DDBJ whole genome shotgun (WGS) entry which is preliminary data.</text>
</comment>
<dbReference type="EMBL" id="BSYO01000005">
    <property type="protein sequence ID" value="GMH04723.1"/>
    <property type="molecule type" value="Genomic_DNA"/>
</dbReference>
<feature type="signal peptide" evidence="2">
    <location>
        <begin position="1"/>
        <end position="20"/>
    </location>
</feature>
<evidence type="ECO:0000313" key="4">
    <source>
        <dbReference type="Proteomes" id="UP001279734"/>
    </source>
</evidence>
<keyword evidence="1" id="KW-1133">Transmembrane helix</keyword>
<gene>
    <name evidence="3" type="ORF">Nepgr_006563</name>
</gene>
<feature type="chain" id="PRO_5041986493" evidence="2">
    <location>
        <begin position="21"/>
        <end position="102"/>
    </location>
</feature>